<dbReference type="SUPFAM" id="SSF50729">
    <property type="entry name" value="PH domain-like"/>
    <property type="match status" value="1"/>
</dbReference>
<dbReference type="PROSITE" id="PS51064">
    <property type="entry name" value="IRS_PTB"/>
    <property type="match status" value="1"/>
</dbReference>
<evidence type="ECO:0000256" key="4">
    <source>
        <dbReference type="SAM" id="MobiDB-lite"/>
    </source>
</evidence>
<dbReference type="PANTHER" id="PTHR10614">
    <property type="entry name" value="INSULIN RECEPTOR SUBSTRATE"/>
    <property type="match status" value="1"/>
</dbReference>
<feature type="domain" description="IRS-type PTB" evidence="5">
    <location>
        <begin position="140"/>
        <end position="244"/>
    </location>
</feature>
<dbReference type="GO" id="GO:0043548">
    <property type="term" value="F:phosphatidylinositol 3-kinase binding"/>
    <property type="evidence" value="ECO:0007669"/>
    <property type="project" value="TreeGrafter"/>
</dbReference>
<dbReference type="PRINTS" id="PR00628">
    <property type="entry name" value="INSULINRSI"/>
</dbReference>
<organism evidence="6 7">
    <name type="scientific">Acanthosepion pharaonis</name>
    <name type="common">Pharaoh cuttlefish</name>
    <name type="synonym">Sepia pharaonis</name>
    <dbReference type="NCBI Taxonomy" id="158019"/>
    <lineage>
        <taxon>Eukaryota</taxon>
        <taxon>Metazoa</taxon>
        <taxon>Spiralia</taxon>
        <taxon>Lophotrochozoa</taxon>
        <taxon>Mollusca</taxon>
        <taxon>Cephalopoda</taxon>
        <taxon>Coleoidea</taxon>
        <taxon>Decapodiformes</taxon>
        <taxon>Sepiida</taxon>
        <taxon>Sepiina</taxon>
        <taxon>Sepiidae</taxon>
        <taxon>Acanthosepion</taxon>
    </lineage>
</organism>
<dbReference type="InterPro" id="IPR011993">
    <property type="entry name" value="PH-like_dom_sf"/>
</dbReference>
<dbReference type="OrthoDB" id="946068at2759"/>
<dbReference type="Proteomes" id="UP000597762">
    <property type="component" value="Unassembled WGS sequence"/>
</dbReference>
<dbReference type="GO" id="GO:0005158">
    <property type="term" value="F:insulin receptor binding"/>
    <property type="evidence" value="ECO:0007669"/>
    <property type="project" value="InterPro"/>
</dbReference>
<evidence type="ECO:0000313" key="6">
    <source>
        <dbReference type="EMBL" id="CAE1244076.1"/>
    </source>
</evidence>
<dbReference type="InterPro" id="IPR039011">
    <property type="entry name" value="IRS"/>
</dbReference>
<dbReference type="AlphaFoldDB" id="A0A812BP10"/>
<dbReference type="SMART" id="SM01244">
    <property type="entry name" value="IRS"/>
    <property type="match status" value="1"/>
</dbReference>
<accession>A0A812BP10</accession>
<evidence type="ECO:0000259" key="5">
    <source>
        <dbReference type="PROSITE" id="PS51064"/>
    </source>
</evidence>
<evidence type="ECO:0000313" key="7">
    <source>
        <dbReference type="Proteomes" id="UP000597762"/>
    </source>
</evidence>
<feature type="compositionally biased region" description="Low complexity" evidence="4">
    <location>
        <begin position="246"/>
        <end position="260"/>
    </location>
</feature>
<dbReference type="InterPro" id="IPR002404">
    <property type="entry name" value="IRS_PTB"/>
</dbReference>
<evidence type="ECO:0000256" key="2">
    <source>
        <dbReference type="ARBA" id="ARBA00022737"/>
    </source>
</evidence>
<keyword evidence="7" id="KW-1185">Reference proteome</keyword>
<dbReference type="GO" id="GO:0005829">
    <property type="term" value="C:cytosol"/>
    <property type="evidence" value="ECO:0007669"/>
    <property type="project" value="TreeGrafter"/>
</dbReference>
<dbReference type="PANTHER" id="PTHR10614:SF13">
    <property type="entry name" value="INSULIN RECEPTOR SUBSTRATE 1"/>
    <property type="match status" value="1"/>
</dbReference>
<evidence type="ECO:0000256" key="3">
    <source>
        <dbReference type="ARBA" id="ARBA00022782"/>
    </source>
</evidence>
<name>A0A812BP10_ACAPH</name>
<protein>
    <submittedName>
        <fullName evidence="6">IRS2</fullName>
    </submittedName>
</protein>
<comment type="caution">
    <text evidence="6">The sequence shown here is derived from an EMBL/GenBank/DDBJ whole genome shotgun (WGS) entry which is preliminary data.</text>
</comment>
<dbReference type="Gene3D" id="2.30.29.30">
    <property type="entry name" value="Pleckstrin-homology domain (PH domain)/Phosphotyrosine-binding domain (PTB)"/>
    <property type="match status" value="1"/>
</dbReference>
<evidence type="ECO:0000256" key="1">
    <source>
        <dbReference type="ARBA" id="ARBA00022553"/>
    </source>
</evidence>
<dbReference type="GO" id="GO:0005886">
    <property type="term" value="C:plasma membrane"/>
    <property type="evidence" value="ECO:0007669"/>
    <property type="project" value="TreeGrafter"/>
</dbReference>
<dbReference type="GO" id="GO:0030154">
    <property type="term" value="P:cell differentiation"/>
    <property type="evidence" value="ECO:0007669"/>
    <property type="project" value="UniProtKB-KW"/>
</dbReference>
<proteinExistence type="predicted"/>
<dbReference type="SMART" id="SM00310">
    <property type="entry name" value="PTBI"/>
    <property type="match status" value="1"/>
</dbReference>
<dbReference type="GO" id="GO:0008286">
    <property type="term" value="P:insulin receptor signaling pathway"/>
    <property type="evidence" value="ECO:0007669"/>
    <property type="project" value="InterPro"/>
</dbReference>
<dbReference type="EMBL" id="CAHIKZ030000897">
    <property type="protein sequence ID" value="CAE1244076.1"/>
    <property type="molecule type" value="Genomic_DNA"/>
</dbReference>
<keyword evidence="2" id="KW-0677">Repeat</keyword>
<reference evidence="6" key="1">
    <citation type="submission" date="2021-01" db="EMBL/GenBank/DDBJ databases">
        <authorList>
            <person name="Li R."/>
            <person name="Bekaert M."/>
        </authorList>
    </citation>
    <scope>NUCLEOTIDE SEQUENCE</scope>
    <source>
        <strain evidence="6">Farmed</strain>
    </source>
</reference>
<gene>
    <name evidence="6" type="ORF">SPHA_24144</name>
</gene>
<dbReference type="Pfam" id="PF02174">
    <property type="entry name" value="IRS"/>
    <property type="match status" value="1"/>
</dbReference>
<keyword evidence="3" id="KW-0221">Differentiation</keyword>
<dbReference type="CDD" id="cd01204">
    <property type="entry name" value="PTB_IRS"/>
    <property type="match status" value="1"/>
</dbReference>
<keyword evidence="1" id="KW-0597">Phosphoprotein</keyword>
<feature type="region of interest" description="Disordered" evidence="4">
    <location>
        <begin position="243"/>
        <end position="272"/>
    </location>
</feature>
<sequence length="299" mass="33486">MFPHRLSTNAGLLFLCPPPPTPSIAVFMHMAHSYDVSAAMSLCFSSTPTLSQSSQGIFKKVVILEILLLHFSPHFSCPPPPLHPLSIISFSSSPLSLFLSFSSITPHSSFLFISRVAENVDEQESWLGCLLDLQNDSYHFEYVWQVTMKPKGLGGTKNMTGQFRLCLTNREVSLVRLNSEIPEVTFQIGYIRRCGHRDCLFFMEVGRLAPTGHGELWMQVEDQATARNMHDCILGEMKNPANNAESGSFRSRSCSSSGKSIVPPQWTNNEHSSESISMFNSDQYPFNRSRTVSEGQQLR</sequence>